<dbReference type="EMBL" id="BMAO01006833">
    <property type="protein sequence ID" value="GFR11901.1"/>
    <property type="molecule type" value="Genomic_DNA"/>
</dbReference>
<sequence>MNRISRHVHLLHVLAAASPAHRKAILKSATADQIKTICEICQNLLSGNIPTKNIKKLCNYKRVIRLLANRNVPISRKRKLFTTNRQVDGFLPLILPAVLSLLGGITGKERSANAYKKYGSKDGFSPERVNITLLCRKPTRNSNRK</sequence>
<dbReference type="Proteomes" id="UP000887116">
    <property type="component" value="Unassembled WGS sequence"/>
</dbReference>
<reference evidence="1" key="1">
    <citation type="submission" date="2020-07" db="EMBL/GenBank/DDBJ databases">
        <title>Multicomponent nature underlies the extraordinary mechanical properties of spider dragline silk.</title>
        <authorList>
            <person name="Kono N."/>
            <person name="Nakamura H."/>
            <person name="Mori M."/>
            <person name="Yoshida Y."/>
            <person name="Ohtoshi R."/>
            <person name="Malay A.D."/>
            <person name="Moran D.A.P."/>
            <person name="Tomita M."/>
            <person name="Numata K."/>
            <person name="Arakawa K."/>
        </authorList>
    </citation>
    <scope>NUCLEOTIDE SEQUENCE</scope>
</reference>
<dbReference type="AlphaFoldDB" id="A0A8X6JM08"/>
<dbReference type="OrthoDB" id="6417614at2759"/>
<keyword evidence="2" id="KW-1185">Reference proteome</keyword>
<name>A0A8X6JM08_TRICU</name>
<organism evidence="1 2">
    <name type="scientific">Trichonephila clavata</name>
    <name type="common">Joro spider</name>
    <name type="synonym">Nephila clavata</name>
    <dbReference type="NCBI Taxonomy" id="2740835"/>
    <lineage>
        <taxon>Eukaryota</taxon>
        <taxon>Metazoa</taxon>
        <taxon>Ecdysozoa</taxon>
        <taxon>Arthropoda</taxon>
        <taxon>Chelicerata</taxon>
        <taxon>Arachnida</taxon>
        <taxon>Araneae</taxon>
        <taxon>Araneomorphae</taxon>
        <taxon>Entelegynae</taxon>
        <taxon>Araneoidea</taxon>
        <taxon>Nephilidae</taxon>
        <taxon>Trichonephila</taxon>
    </lineage>
</organism>
<proteinExistence type="predicted"/>
<accession>A0A8X6JM08</accession>
<evidence type="ECO:0000313" key="2">
    <source>
        <dbReference type="Proteomes" id="UP000887116"/>
    </source>
</evidence>
<gene>
    <name evidence="1" type="primary">AVEN_127652_1</name>
    <name evidence="1" type="ORF">TNCT_279381</name>
</gene>
<evidence type="ECO:0000313" key="1">
    <source>
        <dbReference type="EMBL" id="GFR11901.1"/>
    </source>
</evidence>
<protein>
    <submittedName>
        <fullName evidence="1">Uncharacterized protein</fullName>
    </submittedName>
</protein>
<comment type="caution">
    <text evidence="1">The sequence shown here is derived from an EMBL/GenBank/DDBJ whole genome shotgun (WGS) entry which is preliminary data.</text>
</comment>